<proteinExistence type="predicted"/>
<keyword evidence="3" id="KW-1185">Reference proteome</keyword>
<dbReference type="AlphaFoldDB" id="A0A2P5AJ35"/>
<evidence type="ECO:0000313" key="2">
    <source>
        <dbReference type="EMBL" id="PON36543.1"/>
    </source>
</evidence>
<dbReference type="EMBL" id="JXTC01000826">
    <property type="protein sequence ID" value="PON36543.1"/>
    <property type="molecule type" value="Genomic_DNA"/>
</dbReference>
<name>A0A2P5AJ35_TREOI</name>
<feature type="region of interest" description="Disordered" evidence="1">
    <location>
        <begin position="90"/>
        <end position="127"/>
    </location>
</feature>
<comment type="caution">
    <text evidence="2">The sequence shown here is derived from an EMBL/GenBank/DDBJ whole genome shotgun (WGS) entry which is preliminary data.</text>
</comment>
<feature type="non-terminal residue" evidence="2">
    <location>
        <position position="323"/>
    </location>
</feature>
<accession>A0A2P5AJ35</accession>
<gene>
    <name evidence="2" type="ORF">TorRG33x02_349140</name>
</gene>
<reference evidence="3" key="1">
    <citation type="submission" date="2016-06" db="EMBL/GenBank/DDBJ databases">
        <title>Parallel loss of symbiosis genes in relatives of nitrogen-fixing non-legume Parasponia.</title>
        <authorList>
            <person name="Van Velzen R."/>
            <person name="Holmer R."/>
            <person name="Bu F."/>
            <person name="Rutten L."/>
            <person name="Van Zeijl A."/>
            <person name="Liu W."/>
            <person name="Santuari L."/>
            <person name="Cao Q."/>
            <person name="Sharma T."/>
            <person name="Shen D."/>
            <person name="Roswanjaya Y."/>
            <person name="Wardhani T."/>
            <person name="Kalhor M.S."/>
            <person name="Jansen J."/>
            <person name="Van den Hoogen J."/>
            <person name="Gungor B."/>
            <person name="Hartog M."/>
            <person name="Hontelez J."/>
            <person name="Verver J."/>
            <person name="Yang W.-C."/>
            <person name="Schijlen E."/>
            <person name="Repin R."/>
            <person name="Schilthuizen M."/>
            <person name="Schranz E."/>
            <person name="Heidstra R."/>
            <person name="Miyata K."/>
            <person name="Fedorova E."/>
            <person name="Kohlen W."/>
            <person name="Bisseling T."/>
            <person name="Smit S."/>
            <person name="Geurts R."/>
        </authorList>
    </citation>
    <scope>NUCLEOTIDE SEQUENCE [LARGE SCALE GENOMIC DNA]</scope>
    <source>
        <strain evidence="3">cv. RG33-2</strain>
    </source>
</reference>
<evidence type="ECO:0000313" key="3">
    <source>
        <dbReference type="Proteomes" id="UP000237000"/>
    </source>
</evidence>
<sequence>MASRLDRYTSAFLLSGYAFNDYKLKSHQKSVDKDVGFEVGSDDTPKHAKNSFLDPGLAMQSKNSGLDPVHILGQSDFHVPLGMRAEVGPLPAMHDNNRGVLESGLAKDSGASAGSGPSSKSASSGYVSTPTLDPILSLNPVVAAVQDKVFVHDSMITAADLPRAGPSKIVPNLGTSADLKNTQYDAIPSKKVQDSGAPSFAQVVNSLAGQDDVSLLPTPPISNNAPHASKPTMKGNYVCVKVNEQALKNRLDLCQYSLIGRIFLSKGDLPWKLSDLKFKLQSIWQLSSDWRLISLGRGFFHILLNSPEEKARVWSMGSMNLKP</sequence>
<dbReference type="Proteomes" id="UP000237000">
    <property type="component" value="Unassembled WGS sequence"/>
</dbReference>
<evidence type="ECO:0008006" key="4">
    <source>
        <dbReference type="Google" id="ProtNLM"/>
    </source>
</evidence>
<dbReference type="OrthoDB" id="1436244at2759"/>
<protein>
    <recommendedName>
        <fullName evidence="4">DUF4283 domain-containing protein</fullName>
    </recommendedName>
</protein>
<evidence type="ECO:0000256" key="1">
    <source>
        <dbReference type="SAM" id="MobiDB-lite"/>
    </source>
</evidence>
<dbReference type="InParanoid" id="A0A2P5AJ35"/>
<organism evidence="2 3">
    <name type="scientific">Trema orientale</name>
    <name type="common">Charcoal tree</name>
    <name type="synonym">Celtis orientalis</name>
    <dbReference type="NCBI Taxonomy" id="63057"/>
    <lineage>
        <taxon>Eukaryota</taxon>
        <taxon>Viridiplantae</taxon>
        <taxon>Streptophyta</taxon>
        <taxon>Embryophyta</taxon>
        <taxon>Tracheophyta</taxon>
        <taxon>Spermatophyta</taxon>
        <taxon>Magnoliopsida</taxon>
        <taxon>eudicotyledons</taxon>
        <taxon>Gunneridae</taxon>
        <taxon>Pentapetalae</taxon>
        <taxon>rosids</taxon>
        <taxon>fabids</taxon>
        <taxon>Rosales</taxon>
        <taxon>Cannabaceae</taxon>
        <taxon>Trema</taxon>
    </lineage>
</organism>
<feature type="compositionally biased region" description="Low complexity" evidence="1">
    <location>
        <begin position="103"/>
        <end position="125"/>
    </location>
</feature>